<dbReference type="OrthoDB" id="2156547at2"/>
<evidence type="ECO:0000313" key="2">
    <source>
        <dbReference type="EMBL" id="SIO03092.1"/>
    </source>
</evidence>
<sequence>MESLNEKGILLFEMLLVLLIAASLLLIPTIYTKHTKNTLENQLFVEELQSHMTAIQNYAILSGNTTTMIVSSQYKTIQFKVIDDEQNELNQLIHLPETITTPDRKTYYFNGYSGNLRNFDTLVFFINNTRHTMAFQLGSGRYNWQ</sequence>
<gene>
    <name evidence="2" type="ORF">SAMN05878443_1049</name>
</gene>
<dbReference type="InterPro" id="IPR016785">
    <property type="entry name" value="ComGD"/>
</dbReference>
<keyword evidence="3" id="KW-1185">Reference proteome</keyword>
<dbReference type="AlphaFoldDB" id="A0A1N6G6Q7"/>
<keyword evidence="1" id="KW-0472">Membrane</keyword>
<keyword evidence="1" id="KW-0812">Transmembrane</keyword>
<dbReference type="EMBL" id="FSRN01000001">
    <property type="protein sequence ID" value="SIO03092.1"/>
    <property type="molecule type" value="Genomic_DNA"/>
</dbReference>
<reference evidence="3" key="1">
    <citation type="submission" date="2016-11" db="EMBL/GenBank/DDBJ databases">
        <authorList>
            <person name="Varghese N."/>
            <person name="Submissions S."/>
        </authorList>
    </citation>
    <scope>NUCLEOTIDE SEQUENCE [LARGE SCALE GENOMIC DNA]</scope>
    <source>
        <strain evidence="3">313</strain>
    </source>
</reference>
<dbReference type="NCBIfam" id="NF040982">
    <property type="entry name" value="ComGD"/>
    <property type="match status" value="1"/>
</dbReference>
<feature type="transmembrane region" description="Helical" evidence="1">
    <location>
        <begin position="9"/>
        <end position="31"/>
    </location>
</feature>
<protein>
    <submittedName>
        <fullName evidence="2">Competence protein ComGD</fullName>
    </submittedName>
</protein>
<dbReference type="STRING" id="28230.SAMN05878443_1049"/>
<proteinExistence type="predicted"/>
<dbReference type="eggNOG" id="COG4970">
    <property type="taxonomic scope" value="Bacteria"/>
</dbReference>
<name>A0A1N6G6Q7_9LACT</name>
<evidence type="ECO:0000313" key="3">
    <source>
        <dbReference type="Proteomes" id="UP000184758"/>
    </source>
</evidence>
<keyword evidence="1" id="KW-1133">Transmembrane helix</keyword>
<evidence type="ECO:0000256" key="1">
    <source>
        <dbReference type="SAM" id="Phobius"/>
    </source>
</evidence>
<dbReference type="RefSeq" id="WP_034547880.1">
    <property type="nucleotide sequence ID" value="NZ_FSRN01000001.1"/>
</dbReference>
<dbReference type="Proteomes" id="UP000184758">
    <property type="component" value="Unassembled WGS sequence"/>
</dbReference>
<accession>A0A1N6G6Q7</accession>
<organism evidence="2 3">
    <name type="scientific">Carnobacterium alterfunditum</name>
    <dbReference type="NCBI Taxonomy" id="28230"/>
    <lineage>
        <taxon>Bacteria</taxon>
        <taxon>Bacillati</taxon>
        <taxon>Bacillota</taxon>
        <taxon>Bacilli</taxon>
        <taxon>Lactobacillales</taxon>
        <taxon>Carnobacteriaceae</taxon>
        <taxon>Carnobacterium</taxon>
    </lineage>
</organism>